<dbReference type="NCBIfam" id="TIGR00105">
    <property type="entry name" value="L31"/>
    <property type="match status" value="1"/>
</dbReference>
<dbReference type="InterPro" id="IPR034704">
    <property type="entry name" value="Ribosomal_bL28/bL31-like_sf"/>
</dbReference>
<dbReference type="InterPro" id="IPR002150">
    <property type="entry name" value="Ribosomal_bL31"/>
</dbReference>
<accession>A0ABS4YN93</accession>
<dbReference type="PANTHER" id="PTHR33280">
    <property type="entry name" value="50S RIBOSOMAL PROTEIN L31, CHLOROPLASTIC"/>
    <property type="match status" value="1"/>
</dbReference>
<comment type="caution">
    <text evidence="4">The sequence shown here is derived from an EMBL/GenBank/DDBJ whole genome shotgun (WGS) entry which is preliminary data.</text>
</comment>
<evidence type="ECO:0000256" key="3">
    <source>
        <dbReference type="HAMAP-Rule" id="MF_00502"/>
    </source>
</evidence>
<dbReference type="PRINTS" id="PR01249">
    <property type="entry name" value="RIBOSOMALL31"/>
</dbReference>
<proteinExistence type="inferred from homology"/>
<gene>
    <name evidence="3" type="primary">rpmE2</name>
    <name evidence="4" type="ORF">JOF44_002988</name>
</gene>
<dbReference type="Gene3D" id="4.10.830.30">
    <property type="entry name" value="Ribosomal protein L31"/>
    <property type="match status" value="1"/>
</dbReference>
<dbReference type="NCBIfam" id="NF002462">
    <property type="entry name" value="PRK01678.1"/>
    <property type="match status" value="1"/>
</dbReference>
<dbReference type="PANTHER" id="PTHR33280:SF1">
    <property type="entry name" value="LARGE RIBOSOMAL SUBUNIT PROTEIN BL31C"/>
    <property type="match status" value="1"/>
</dbReference>
<dbReference type="InterPro" id="IPR042105">
    <property type="entry name" value="Ribosomal_bL31_sf"/>
</dbReference>
<keyword evidence="1 3" id="KW-0689">Ribosomal protein</keyword>
<sequence length="86" mass="9666">MKQSIHPEYRPVVFRDTGADYSFLTRSTRTAEKSVTWEDGKEYPVIDVEVSSASHPFYTGKATVLDTAGRVEKFRRRYGTAGTTSA</sequence>
<dbReference type="PROSITE" id="PS01143">
    <property type="entry name" value="RIBOSOMAL_L31"/>
    <property type="match status" value="1"/>
</dbReference>
<dbReference type="Proteomes" id="UP000698222">
    <property type="component" value="Unassembled WGS sequence"/>
</dbReference>
<organism evidence="4 5">
    <name type="scientific">Brachybacterium fresconis</name>
    <dbReference type="NCBI Taxonomy" id="173363"/>
    <lineage>
        <taxon>Bacteria</taxon>
        <taxon>Bacillati</taxon>
        <taxon>Actinomycetota</taxon>
        <taxon>Actinomycetes</taxon>
        <taxon>Micrococcales</taxon>
        <taxon>Dermabacteraceae</taxon>
        <taxon>Brachybacterium</taxon>
    </lineage>
</organism>
<protein>
    <recommendedName>
        <fullName evidence="3">Large ribosomal subunit protein bL31B</fullName>
    </recommendedName>
</protein>
<keyword evidence="5" id="KW-1185">Reference proteome</keyword>
<evidence type="ECO:0000256" key="1">
    <source>
        <dbReference type="ARBA" id="ARBA00022980"/>
    </source>
</evidence>
<comment type="subunit">
    <text evidence="3">Part of the 50S ribosomal subunit.</text>
</comment>
<dbReference type="HAMAP" id="MF_00502">
    <property type="entry name" value="Ribosomal_bL31_2"/>
    <property type="match status" value="1"/>
</dbReference>
<comment type="similarity">
    <text evidence="3">Belongs to the bacterial ribosomal protein bL31 family. Type B subfamily.</text>
</comment>
<evidence type="ECO:0000256" key="2">
    <source>
        <dbReference type="ARBA" id="ARBA00023274"/>
    </source>
</evidence>
<dbReference type="Pfam" id="PF01197">
    <property type="entry name" value="Ribosomal_L31"/>
    <property type="match status" value="1"/>
</dbReference>
<dbReference type="SUPFAM" id="SSF143800">
    <property type="entry name" value="L28p-like"/>
    <property type="match status" value="1"/>
</dbReference>
<evidence type="ECO:0000313" key="4">
    <source>
        <dbReference type="EMBL" id="MBP2410085.1"/>
    </source>
</evidence>
<evidence type="ECO:0000313" key="5">
    <source>
        <dbReference type="Proteomes" id="UP000698222"/>
    </source>
</evidence>
<dbReference type="RefSeq" id="WP_209893106.1">
    <property type="nucleotide sequence ID" value="NZ_BAAAJV010000041.1"/>
</dbReference>
<dbReference type="InterPro" id="IPR027493">
    <property type="entry name" value="Ribosomal_bL31_B"/>
</dbReference>
<dbReference type="GO" id="GO:0005840">
    <property type="term" value="C:ribosome"/>
    <property type="evidence" value="ECO:0007669"/>
    <property type="project" value="UniProtKB-KW"/>
</dbReference>
<name>A0ABS4YN93_9MICO</name>
<keyword evidence="2 3" id="KW-0687">Ribonucleoprotein</keyword>
<dbReference type="EMBL" id="JAGIOC010000001">
    <property type="protein sequence ID" value="MBP2410085.1"/>
    <property type="molecule type" value="Genomic_DNA"/>
</dbReference>
<reference evidence="4 5" key="1">
    <citation type="submission" date="2021-03" db="EMBL/GenBank/DDBJ databases">
        <title>Sequencing the genomes of 1000 actinobacteria strains.</title>
        <authorList>
            <person name="Klenk H.-P."/>
        </authorList>
    </citation>
    <scope>NUCLEOTIDE SEQUENCE [LARGE SCALE GENOMIC DNA]</scope>
    <source>
        <strain evidence="4 5">DSM 14564</strain>
    </source>
</reference>